<dbReference type="OrthoDB" id="1938465at2759"/>
<evidence type="ECO:0000259" key="1">
    <source>
        <dbReference type="PROSITE" id="PS50994"/>
    </source>
</evidence>
<dbReference type="GO" id="GO:0003676">
    <property type="term" value="F:nucleic acid binding"/>
    <property type="evidence" value="ECO:0007669"/>
    <property type="project" value="InterPro"/>
</dbReference>
<dbReference type="Pfam" id="PF13976">
    <property type="entry name" value="gag_pre-integrs"/>
    <property type="match status" value="1"/>
</dbReference>
<dbReference type="Gene3D" id="3.30.420.10">
    <property type="entry name" value="Ribonuclease H-like superfamily/Ribonuclease H"/>
    <property type="match status" value="1"/>
</dbReference>
<dbReference type="Proteomes" id="UP000250235">
    <property type="component" value="Unassembled WGS sequence"/>
</dbReference>
<keyword evidence="3" id="KW-1185">Reference proteome</keyword>
<dbReference type="PROSITE" id="PS50994">
    <property type="entry name" value="INTEGRASE"/>
    <property type="match status" value="1"/>
</dbReference>
<gene>
    <name evidence="2" type="ORF">F511_32729</name>
</gene>
<dbReference type="GO" id="GO:0015074">
    <property type="term" value="P:DNA integration"/>
    <property type="evidence" value="ECO:0007669"/>
    <property type="project" value="InterPro"/>
</dbReference>
<evidence type="ECO:0000313" key="3">
    <source>
        <dbReference type="Proteomes" id="UP000250235"/>
    </source>
</evidence>
<dbReference type="AlphaFoldDB" id="A0A2Z7CE70"/>
<name>A0A2Z7CE70_9LAMI</name>
<dbReference type="EMBL" id="KQ996452">
    <property type="protein sequence ID" value="KZV44983.1"/>
    <property type="molecule type" value="Genomic_DNA"/>
</dbReference>
<accession>A0A2Z7CE70</accession>
<proteinExistence type="predicted"/>
<reference evidence="2 3" key="1">
    <citation type="journal article" date="2015" name="Proc. Natl. Acad. Sci. U.S.A.">
        <title>The resurrection genome of Boea hygrometrica: A blueprint for survival of dehydration.</title>
        <authorList>
            <person name="Xiao L."/>
            <person name="Yang G."/>
            <person name="Zhang L."/>
            <person name="Yang X."/>
            <person name="Zhao S."/>
            <person name="Ji Z."/>
            <person name="Zhou Q."/>
            <person name="Hu M."/>
            <person name="Wang Y."/>
            <person name="Chen M."/>
            <person name="Xu Y."/>
            <person name="Jin H."/>
            <person name="Xiao X."/>
            <person name="Hu G."/>
            <person name="Bao F."/>
            <person name="Hu Y."/>
            <person name="Wan P."/>
            <person name="Li L."/>
            <person name="Deng X."/>
            <person name="Kuang T."/>
            <person name="Xiang C."/>
            <person name="Zhu J.K."/>
            <person name="Oliver M.J."/>
            <person name="He Y."/>
        </authorList>
    </citation>
    <scope>NUCLEOTIDE SEQUENCE [LARGE SCALE GENOMIC DNA]</scope>
    <source>
        <strain evidence="3">cv. XS01</strain>
    </source>
</reference>
<dbReference type="InterPro" id="IPR001584">
    <property type="entry name" value="Integrase_cat-core"/>
</dbReference>
<dbReference type="PANTHER" id="PTHR42648">
    <property type="entry name" value="TRANSPOSASE, PUTATIVE-RELATED"/>
    <property type="match status" value="1"/>
</dbReference>
<evidence type="ECO:0000313" key="2">
    <source>
        <dbReference type="EMBL" id="KZV44983.1"/>
    </source>
</evidence>
<dbReference type="InterPro" id="IPR036397">
    <property type="entry name" value="RNaseH_sf"/>
</dbReference>
<feature type="domain" description="Integrase catalytic" evidence="1">
    <location>
        <begin position="168"/>
        <end position="332"/>
    </location>
</feature>
<dbReference type="InterPro" id="IPR039537">
    <property type="entry name" value="Retrotran_Ty1/copia-like"/>
</dbReference>
<dbReference type="SUPFAM" id="SSF53098">
    <property type="entry name" value="Ribonuclease H-like"/>
    <property type="match status" value="1"/>
</dbReference>
<organism evidence="2 3">
    <name type="scientific">Dorcoceras hygrometricum</name>
    <dbReference type="NCBI Taxonomy" id="472368"/>
    <lineage>
        <taxon>Eukaryota</taxon>
        <taxon>Viridiplantae</taxon>
        <taxon>Streptophyta</taxon>
        <taxon>Embryophyta</taxon>
        <taxon>Tracheophyta</taxon>
        <taxon>Spermatophyta</taxon>
        <taxon>Magnoliopsida</taxon>
        <taxon>eudicotyledons</taxon>
        <taxon>Gunneridae</taxon>
        <taxon>Pentapetalae</taxon>
        <taxon>asterids</taxon>
        <taxon>lamiids</taxon>
        <taxon>Lamiales</taxon>
        <taxon>Gesneriaceae</taxon>
        <taxon>Didymocarpoideae</taxon>
        <taxon>Trichosporeae</taxon>
        <taxon>Loxocarpinae</taxon>
        <taxon>Dorcoceras</taxon>
    </lineage>
</organism>
<dbReference type="InterPro" id="IPR012337">
    <property type="entry name" value="RNaseH-like_sf"/>
</dbReference>
<protein>
    <recommendedName>
        <fullName evidence="1">Integrase catalytic domain-containing protein</fullName>
    </recommendedName>
</protein>
<dbReference type="Pfam" id="PF00665">
    <property type="entry name" value="rve"/>
    <property type="match status" value="1"/>
</dbReference>
<dbReference type="InterPro" id="IPR025724">
    <property type="entry name" value="GAG-pre-integrase_dom"/>
</dbReference>
<sequence length="372" mass="42688">MGNGTGLPISHIGESHFCSSSRSFVLTNLLRVPHISKNIISVSNFAKDNRVFFEFHPDFCLVKDLATRVTLLKGSLHKGLYKFDLGKHLQVPDSPAKCLHISSISPKPLKESSLNLWHFRLGHPTISVVKQVFKLCKFSASKNEYFNFCTACELGKSHRLPFSLSQSCVSEPLELIYSDVWGPSHTVSRDGFRYYVSFVDAFSRYTWIYFTKLKFEVPRIFETFKSLVELQFNKRIKNLQTDWGGEFRSLTSFLQEHGIQHRVTCPHTSEQNGVVERKHRHVVEIGLTLLAHASMPLRFWPDAFSTAVYLINRLPFSAISGNIPFKLLYKKCPDYSFLKVFGSLCFPCLRPFNHHKLEFRSTPCTFLGYSKT</sequence>
<dbReference type="PANTHER" id="PTHR42648:SF26">
    <property type="entry name" value="INTEGRASE CATALYTIC DOMAIN-CONTAINING PROTEIN"/>
    <property type="match status" value="1"/>
</dbReference>